<dbReference type="GO" id="GO:0003677">
    <property type="term" value="F:DNA binding"/>
    <property type="evidence" value="ECO:0007669"/>
    <property type="project" value="UniProtKB-KW"/>
</dbReference>
<dbReference type="Pfam" id="PF00376">
    <property type="entry name" value="MerR"/>
    <property type="match status" value="1"/>
</dbReference>
<feature type="domain" description="HTH merR-type" evidence="4">
    <location>
        <begin position="4"/>
        <end position="74"/>
    </location>
</feature>
<keyword evidence="2" id="KW-0238">DNA-binding</keyword>
<dbReference type="InterPro" id="IPR047057">
    <property type="entry name" value="MerR_fam"/>
</dbReference>
<evidence type="ECO:0000313" key="5">
    <source>
        <dbReference type="EMBL" id="TDR39680.1"/>
    </source>
</evidence>
<evidence type="ECO:0000313" key="6">
    <source>
        <dbReference type="Proteomes" id="UP000295293"/>
    </source>
</evidence>
<dbReference type="InterPro" id="IPR000551">
    <property type="entry name" value="MerR-type_HTH_dom"/>
</dbReference>
<keyword evidence="6" id="KW-1185">Reference proteome</keyword>
<protein>
    <submittedName>
        <fullName evidence="5">Cu(I)-responsive transcriptional regulator</fullName>
    </submittedName>
</protein>
<dbReference type="Gene3D" id="1.10.1660.10">
    <property type="match status" value="1"/>
</dbReference>
<dbReference type="PANTHER" id="PTHR30204:SF94">
    <property type="entry name" value="HEAVY METAL-DEPENDENT TRANSCRIPTIONAL REGULATOR HI_0293-RELATED"/>
    <property type="match status" value="1"/>
</dbReference>
<dbReference type="CDD" id="cd04785">
    <property type="entry name" value="HTH_CadR-PbrR-like"/>
    <property type="match status" value="1"/>
</dbReference>
<comment type="caution">
    <text evidence="5">The sequence shown here is derived from an EMBL/GenBank/DDBJ whole genome shotgun (WGS) entry which is preliminary data.</text>
</comment>
<evidence type="ECO:0000256" key="2">
    <source>
        <dbReference type="ARBA" id="ARBA00023125"/>
    </source>
</evidence>
<organism evidence="5 6">
    <name type="scientific">Tahibacter aquaticus</name>
    <dbReference type="NCBI Taxonomy" id="520092"/>
    <lineage>
        <taxon>Bacteria</taxon>
        <taxon>Pseudomonadati</taxon>
        <taxon>Pseudomonadota</taxon>
        <taxon>Gammaproteobacteria</taxon>
        <taxon>Lysobacterales</taxon>
        <taxon>Rhodanobacteraceae</taxon>
        <taxon>Tahibacter</taxon>
    </lineage>
</organism>
<keyword evidence="3" id="KW-0804">Transcription</keyword>
<accession>A0A4R6YPJ5</accession>
<dbReference type="Proteomes" id="UP000295293">
    <property type="component" value="Unassembled WGS sequence"/>
</dbReference>
<dbReference type="InterPro" id="IPR015358">
    <property type="entry name" value="Tscrpt_reg_MerR_DNA-bd"/>
</dbReference>
<gene>
    <name evidence="5" type="ORF">DFR29_11568</name>
</gene>
<dbReference type="GO" id="GO:0003700">
    <property type="term" value="F:DNA-binding transcription factor activity"/>
    <property type="evidence" value="ECO:0007669"/>
    <property type="project" value="InterPro"/>
</dbReference>
<reference evidence="5 6" key="1">
    <citation type="submission" date="2019-03" db="EMBL/GenBank/DDBJ databases">
        <title>Genomic Encyclopedia of Type Strains, Phase IV (KMG-IV): sequencing the most valuable type-strain genomes for metagenomic binning, comparative biology and taxonomic classification.</title>
        <authorList>
            <person name="Goeker M."/>
        </authorList>
    </citation>
    <scope>NUCLEOTIDE SEQUENCE [LARGE SCALE GENOMIC DNA]</scope>
    <source>
        <strain evidence="5 6">DSM 21667</strain>
    </source>
</reference>
<dbReference type="OrthoDB" id="9808480at2"/>
<dbReference type="AlphaFoldDB" id="A0A4R6YPJ5"/>
<keyword evidence="1" id="KW-0805">Transcription regulation</keyword>
<sequence length="137" mass="15320">MNASMTIGEAAAASGMAADNIRYYEKIGLLAKPSRTATGNYRTYTTAEVQRLSFIRRARELGFPIEQVREMLDLTRHHERDCARVDQLTHEHLQSIDRKIADLTALRHELEGMLTSCHGGTVRECRILGAIHPGSSN</sequence>
<name>A0A4R6YPJ5_9GAMM</name>
<dbReference type="EMBL" id="SNZH01000015">
    <property type="protein sequence ID" value="TDR39680.1"/>
    <property type="molecule type" value="Genomic_DNA"/>
</dbReference>
<evidence type="ECO:0000256" key="1">
    <source>
        <dbReference type="ARBA" id="ARBA00023015"/>
    </source>
</evidence>
<dbReference type="SUPFAM" id="SSF46955">
    <property type="entry name" value="Putative DNA-binding domain"/>
    <property type="match status" value="1"/>
</dbReference>
<evidence type="ECO:0000259" key="4">
    <source>
        <dbReference type="PROSITE" id="PS50937"/>
    </source>
</evidence>
<dbReference type="PRINTS" id="PR00040">
    <property type="entry name" value="HTHMERR"/>
</dbReference>
<dbReference type="InterPro" id="IPR009061">
    <property type="entry name" value="DNA-bd_dom_put_sf"/>
</dbReference>
<dbReference type="SMART" id="SM00422">
    <property type="entry name" value="HTH_MERR"/>
    <property type="match status" value="1"/>
</dbReference>
<proteinExistence type="predicted"/>
<dbReference type="PROSITE" id="PS50937">
    <property type="entry name" value="HTH_MERR_2"/>
    <property type="match status" value="1"/>
</dbReference>
<evidence type="ECO:0000256" key="3">
    <source>
        <dbReference type="ARBA" id="ARBA00023163"/>
    </source>
</evidence>
<dbReference type="PANTHER" id="PTHR30204">
    <property type="entry name" value="REDOX-CYCLING DRUG-SENSING TRANSCRIPTIONAL ACTIVATOR SOXR"/>
    <property type="match status" value="1"/>
</dbReference>
<dbReference type="Pfam" id="PF09278">
    <property type="entry name" value="MerR-DNA-bind"/>
    <property type="match status" value="1"/>
</dbReference>